<evidence type="ECO:0000313" key="1">
    <source>
        <dbReference type="EMBL" id="GJE98842.1"/>
    </source>
</evidence>
<proteinExistence type="predicted"/>
<evidence type="ECO:0000313" key="2">
    <source>
        <dbReference type="Proteomes" id="UP000703269"/>
    </source>
</evidence>
<organism evidence="1 2">
    <name type="scientific">Phanerochaete sordida</name>
    <dbReference type="NCBI Taxonomy" id="48140"/>
    <lineage>
        <taxon>Eukaryota</taxon>
        <taxon>Fungi</taxon>
        <taxon>Dikarya</taxon>
        <taxon>Basidiomycota</taxon>
        <taxon>Agaricomycotina</taxon>
        <taxon>Agaricomycetes</taxon>
        <taxon>Polyporales</taxon>
        <taxon>Phanerochaetaceae</taxon>
        <taxon>Phanerochaete</taxon>
    </lineage>
</organism>
<reference evidence="1 2" key="1">
    <citation type="submission" date="2021-08" db="EMBL/GenBank/DDBJ databases">
        <title>Draft Genome Sequence of Phanerochaete sordida strain YK-624.</title>
        <authorList>
            <person name="Mori T."/>
            <person name="Dohra H."/>
            <person name="Suzuki T."/>
            <person name="Kawagishi H."/>
            <person name="Hirai H."/>
        </authorList>
    </citation>
    <scope>NUCLEOTIDE SEQUENCE [LARGE SCALE GENOMIC DNA]</scope>
    <source>
        <strain evidence="1 2">YK-624</strain>
    </source>
</reference>
<comment type="caution">
    <text evidence="1">The sequence shown here is derived from an EMBL/GenBank/DDBJ whole genome shotgun (WGS) entry which is preliminary data.</text>
</comment>
<dbReference type="Proteomes" id="UP000703269">
    <property type="component" value="Unassembled WGS sequence"/>
</dbReference>
<dbReference type="EMBL" id="BPQB01000095">
    <property type="protein sequence ID" value="GJE98842.1"/>
    <property type="molecule type" value="Genomic_DNA"/>
</dbReference>
<sequence>MTLTTSSDLVSTAYHSLMRGQHLYKSTGSHRFSKRTAGRSRFIGRPILRYASPLSLHIREPTSHYDLTASRYRDDNVSHPVMSLLRSCASLVASADRRLNAFKQNPSSLKSQLMHRISQYRLMRVLRHLSC</sequence>
<protein>
    <submittedName>
        <fullName evidence="1">Uncharacterized protein</fullName>
    </submittedName>
</protein>
<keyword evidence="2" id="KW-1185">Reference proteome</keyword>
<dbReference type="AlphaFoldDB" id="A0A9P3GNU8"/>
<name>A0A9P3GNU8_9APHY</name>
<gene>
    <name evidence="1" type="ORF">PsYK624_150790</name>
</gene>
<accession>A0A9P3GNU8</accession>